<dbReference type="SUPFAM" id="SSF53067">
    <property type="entry name" value="Actin-like ATPase domain"/>
    <property type="match status" value="2"/>
</dbReference>
<proteinExistence type="inferred from homology"/>
<comment type="function">
    <text evidence="6">Catalyzes the formation of acetyl phosphate from acetate and ATP. Can also catalyze the reverse reaction.</text>
</comment>
<dbReference type="PROSITE" id="PS01076">
    <property type="entry name" value="ACETATE_KINASE_2"/>
    <property type="match status" value="1"/>
</dbReference>
<comment type="pathway">
    <text evidence="6">Metabolic intermediate biosynthesis; acetyl-CoA biosynthesis; acetyl-CoA from acetate: step 1/2.</text>
</comment>
<dbReference type="RefSeq" id="WP_109693406.1">
    <property type="nucleotide sequence ID" value="NZ_QGDD01000003.1"/>
</dbReference>
<dbReference type="OrthoDB" id="9802453at2"/>
<evidence type="ECO:0000256" key="4">
    <source>
        <dbReference type="ARBA" id="ARBA00022777"/>
    </source>
</evidence>
<feature type="site" description="Transition state stabilizer" evidence="6">
    <location>
        <position position="222"/>
    </location>
</feature>
<dbReference type="PROSITE" id="PS01075">
    <property type="entry name" value="ACETATE_KINASE_1"/>
    <property type="match status" value="1"/>
</dbReference>
<dbReference type="EC" id="2.7.2.1" evidence="6"/>
<feature type="region of interest" description="Disordered" evidence="8">
    <location>
        <begin position="335"/>
        <end position="358"/>
    </location>
</feature>
<evidence type="ECO:0000256" key="8">
    <source>
        <dbReference type="SAM" id="MobiDB-lite"/>
    </source>
</evidence>
<evidence type="ECO:0000313" key="9">
    <source>
        <dbReference type="EMBL" id="PWN03317.1"/>
    </source>
</evidence>
<name>A0A316TFQ9_9ACTN</name>
<keyword evidence="10" id="KW-1185">Reference proteome</keyword>
<dbReference type="PIRSF" id="PIRSF000722">
    <property type="entry name" value="Acetate_prop_kin"/>
    <property type="match status" value="1"/>
</dbReference>
<dbReference type="EMBL" id="QGDD01000003">
    <property type="protein sequence ID" value="PWN03317.1"/>
    <property type="molecule type" value="Genomic_DNA"/>
</dbReference>
<feature type="binding site" evidence="6">
    <location>
        <position position="15"/>
    </location>
    <ligand>
        <name>ATP</name>
        <dbReference type="ChEBI" id="CHEBI:30616"/>
    </ligand>
</feature>
<evidence type="ECO:0000256" key="6">
    <source>
        <dbReference type="HAMAP-Rule" id="MF_00020"/>
    </source>
</evidence>
<feature type="binding site" evidence="6">
    <location>
        <begin position="311"/>
        <end position="315"/>
    </location>
    <ligand>
        <name>ATP</name>
        <dbReference type="ChEBI" id="CHEBI:30616"/>
    </ligand>
</feature>
<dbReference type="GO" id="GO:0006085">
    <property type="term" value="P:acetyl-CoA biosynthetic process"/>
    <property type="evidence" value="ECO:0007669"/>
    <property type="project" value="UniProtKB-UniRule"/>
</dbReference>
<dbReference type="PRINTS" id="PR00471">
    <property type="entry name" value="ACETATEKNASE"/>
</dbReference>
<dbReference type="NCBIfam" id="TIGR00016">
    <property type="entry name" value="ackA"/>
    <property type="match status" value="1"/>
</dbReference>
<dbReference type="AlphaFoldDB" id="A0A316TFQ9"/>
<feature type="binding site" evidence="6">
    <location>
        <position position="366"/>
    </location>
    <ligand>
        <name>Mg(2+)</name>
        <dbReference type="ChEBI" id="CHEBI:18420"/>
    </ligand>
</feature>
<dbReference type="InterPro" id="IPR023865">
    <property type="entry name" value="Aliphatic_acid_kinase_CS"/>
</dbReference>
<accession>A0A316TFQ9</accession>
<feature type="binding site" evidence="6">
    <location>
        <position position="8"/>
    </location>
    <ligand>
        <name>Mg(2+)</name>
        <dbReference type="ChEBI" id="CHEBI:18420"/>
    </ligand>
</feature>
<comment type="caution">
    <text evidence="6">Lacks conserved residue(s) required for the propagation of feature annotation.</text>
</comment>
<comment type="subcellular location">
    <subcellularLocation>
        <location evidence="6">Cytoplasm</location>
    </subcellularLocation>
</comment>
<dbReference type="GO" id="GO:0005524">
    <property type="term" value="F:ATP binding"/>
    <property type="evidence" value="ECO:0007669"/>
    <property type="project" value="UniProtKB-KW"/>
</dbReference>
<protein>
    <recommendedName>
        <fullName evidence="6">Acetate kinase</fullName>
        <ecNumber evidence="6">2.7.2.1</ecNumber>
    </recommendedName>
    <alternativeName>
        <fullName evidence="6">Acetokinase</fullName>
    </alternativeName>
</protein>
<keyword evidence="6" id="KW-0460">Magnesium</keyword>
<comment type="caution">
    <text evidence="9">The sequence shown here is derived from an EMBL/GenBank/DDBJ whole genome shotgun (WGS) entry which is preliminary data.</text>
</comment>
<dbReference type="PANTHER" id="PTHR21060">
    <property type="entry name" value="ACETATE KINASE"/>
    <property type="match status" value="1"/>
</dbReference>
<comment type="similarity">
    <text evidence="1 6 7">Belongs to the acetokinase family.</text>
</comment>
<comment type="cofactor">
    <cofactor evidence="6">
        <name>Mg(2+)</name>
        <dbReference type="ChEBI" id="CHEBI:18420"/>
    </cofactor>
    <cofactor evidence="6">
        <name>Mn(2+)</name>
        <dbReference type="ChEBI" id="CHEBI:29035"/>
    </cofactor>
    <text evidence="6">Mg(2+). Can also accept Mn(2+).</text>
</comment>
<dbReference type="GO" id="GO:0000287">
    <property type="term" value="F:magnesium ion binding"/>
    <property type="evidence" value="ECO:0007669"/>
    <property type="project" value="UniProtKB-UniRule"/>
</dbReference>
<feature type="binding site" evidence="6">
    <location>
        <begin position="189"/>
        <end position="193"/>
    </location>
    <ligand>
        <name>ATP</name>
        <dbReference type="ChEBI" id="CHEBI:30616"/>
    </ligand>
</feature>
<keyword evidence="6" id="KW-0479">Metal-binding</keyword>
<evidence type="ECO:0000256" key="2">
    <source>
        <dbReference type="ARBA" id="ARBA00022679"/>
    </source>
</evidence>
<comment type="subunit">
    <text evidence="6">Homodimer.</text>
</comment>
<dbReference type="GO" id="GO:0006083">
    <property type="term" value="P:acetate metabolic process"/>
    <property type="evidence" value="ECO:0007669"/>
    <property type="project" value="TreeGrafter"/>
</dbReference>
<dbReference type="InterPro" id="IPR004372">
    <property type="entry name" value="Ac/propionate_kinase"/>
</dbReference>
<keyword evidence="2 6" id="KW-0808">Transferase</keyword>
<keyword evidence="6" id="KW-0963">Cytoplasm</keyword>
<dbReference type="UniPathway" id="UPA00340">
    <property type="reaction ID" value="UER00458"/>
</dbReference>
<keyword evidence="5 6" id="KW-0067">ATP-binding</keyword>
<reference evidence="9 10" key="1">
    <citation type="submission" date="2018-05" db="EMBL/GenBank/DDBJ databases">
        <title>Nocardioides silvaticus genome.</title>
        <authorList>
            <person name="Li C."/>
            <person name="Wang G."/>
        </authorList>
    </citation>
    <scope>NUCLEOTIDE SEQUENCE [LARGE SCALE GENOMIC DNA]</scope>
    <source>
        <strain evidence="9 10">CCTCC AB 2018079</strain>
    </source>
</reference>
<evidence type="ECO:0000313" key="10">
    <source>
        <dbReference type="Proteomes" id="UP000245507"/>
    </source>
</evidence>
<sequence>MSQLLVLNAGSSSLKYDVFAPWPANGDPTRVAHGAVEGVGTDRVPDHEAALGSALDDLRRDPGLDSLVAVAHRVVHGGTLTAPALIDEDSEGAIVDASALAPLHNPAALAGIRAVRAEWPELPQIAVFDTAFHQTIDEVASTYAVPVDLARRHQLRKWGFHGISHAYVARRSAEALGLPAEEADLVICHIGNGVSVTAVRGGRSIDTSMGFTPMEGAVMGTRSGSIDPGLVFHLARQTDLSLEEIEDILQHRSGVLGLCGDSDMKQVRERADAGDADASFALAVYTHRLRGIVASYVGLLPDLRAVVFTAGVGEHDPALRAEVIEPLSHLGLELDRDANRSATGPDGPVRIGRGDRPTVLVVPTDEGAEVARQAASAFPGPRNGQ</sequence>
<gene>
    <name evidence="6" type="primary">ackA</name>
    <name evidence="9" type="ORF">DJ010_09400</name>
</gene>
<dbReference type="HAMAP" id="MF_00020">
    <property type="entry name" value="Acetate_kinase"/>
    <property type="match status" value="1"/>
</dbReference>
<feature type="active site" description="Proton donor/acceptor" evidence="6">
    <location>
        <position position="129"/>
    </location>
</feature>
<dbReference type="PANTHER" id="PTHR21060:SF15">
    <property type="entry name" value="ACETATE KINASE-RELATED"/>
    <property type="match status" value="1"/>
</dbReference>
<dbReference type="Proteomes" id="UP000245507">
    <property type="component" value="Unassembled WGS sequence"/>
</dbReference>
<feature type="site" description="Transition state stabilizer" evidence="6">
    <location>
        <position position="161"/>
    </location>
</feature>
<dbReference type="GO" id="GO:0005737">
    <property type="term" value="C:cytoplasm"/>
    <property type="evidence" value="ECO:0007669"/>
    <property type="project" value="UniProtKB-SubCell"/>
</dbReference>
<dbReference type="GO" id="GO:0008776">
    <property type="term" value="F:acetate kinase activity"/>
    <property type="evidence" value="ECO:0007669"/>
    <property type="project" value="UniProtKB-UniRule"/>
</dbReference>
<comment type="catalytic activity">
    <reaction evidence="6">
        <text>acetate + ATP = acetyl phosphate + ADP</text>
        <dbReference type="Rhea" id="RHEA:11352"/>
        <dbReference type="ChEBI" id="CHEBI:22191"/>
        <dbReference type="ChEBI" id="CHEBI:30089"/>
        <dbReference type="ChEBI" id="CHEBI:30616"/>
        <dbReference type="ChEBI" id="CHEBI:456216"/>
        <dbReference type="EC" id="2.7.2.1"/>
    </reaction>
</comment>
<evidence type="ECO:0000256" key="3">
    <source>
        <dbReference type="ARBA" id="ARBA00022741"/>
    </source>
</evidence>
<evidence type="ECO:0000256" key="5">
    <source>
        <dbReference type="ARBA" id="ARBA00022840"/>
    </source>
</evidence>
<dbReference type="Gene3D" id="3.30.420.40">
    <property type="match status" value="2"/>
</dbReference>
<keyword evidence="4 6" id="KW-0418">Kinase</keyword>
<evidence type="ECO:0000256" key="7">
    <source>
        <dbReference type="RuleBase" id="RU003835"/>
    </source>
</evidence>
<dbReference type="InterPro" id="IPR043129">
    <property type="entry name" value="ATPase_NBD"/>
</dbReference>
<keyword evidence="3 6" id="KW-0547">Nucleotide-binding</keyword>
<dbReference type="InterPro" id="IPR000890">
    <property type="entry name" value="Aliphatic_acid_kin_short-chain"/>
</dbReference>
<dbReference type="Pfam" id="PF00871">
    <property type="entry name" value="Acetate_kinase"/>
    <property type="match status" value="1"/>
</dbReference>
<organism evidence="9 10">
    <name type="scientific">Nocardioides silvaticus</name>
    <dbReference type="NCBI Taxonomy" id="2201891"/>
    <lineage>
        <taxon>Bacteria</taxon>
        <taxon>Bacillati</taxon>
        <taxon>Actinomycetota</taxon>
        <taxon>Actinomycetes</taxon>
        <taxon>Propionibacteriales</taxon>
        <taxon>Nocardioidaceae</taxon>
        <taxon>Nocardioides</taxon>
    </lineage>
</organism>
<evidence type="ECO:0000256" key="1">
    <source>
        <dbReference type="ARBA" id="ARBA00008748"/>
    </source>
</evidence>
<feature type="binding site" evidence="6">
    <location>
        <position position="73"/>
    </location>
    <ligand>
        <name>substrate</name>
    </ligand>
</feature>